<keyword evidence="1" id="KW-0732">Signal</keyword>
<evidence type="ECO:0000313" key="2">
    <source>
        <dbReference type="EMBL" id="TDZ39156.1"/>
    </source>
</evidence>
<protein>
    <submittedName>
        <fullName evidence="2">Uncharacterized protein</fullName>
    </submittedName>
</protein>
<feature type="chain" id="PRO_5020837611" evidence="1">
    <location>
        <begin position="18"/>
        <end position="70"/>
    </location>
</feature>
<evidence type="ECO:0000256" key="1">
    <source>
        <dbReference type="SAM" id="SignalP"/>
    </source>
</evidence>
<dbReference type="EMBL" id="RYZW01000183">
    <property type="protein sequence ID" value="TDZ39156.1"/>
    <property type="molecule type" value="Genomic_DNA"/>
</dbReference>
<dbReference type="Proteomes" id="UP000295703">
    <property type="component" value="Unassembled WGS sequence"/>
</dbReference>
<keyword evidence="3" id="KW-1185">Reference proteome</keyword>
<comment type="caution">
    <text evidence="2">The sequence shown here is derived from an EMBL/GenBank/DDBJ whole genome shotgun (WGS) entry which is preliminary data.</text>
</comment>
<organism evidence="2 3">
    <name type="scientific">Colletotrichum trifolii</name>
    <dbReference type="NCBI Taxonomy" id="5466"/>
    <lineage>
        <taxon>Eukaryota</taxon>
        <taxon>Fungi</taxon>
        <taxon>Dikarya</taxon>
        <taxon>Ascomycota</taxon>
        <taxon>Pezizomycotina</taxon>
        <taxon>Sordariomycetes</taxon>
        <taxon>Hypocreomycetidae</taxon>
        <taxon>Glomerellales</taxon>
        <taxon>Glomerellaceae</taxon>
        <taxon>Colletotrichum</taxon>
        <taxon>Colletotrichum orbiculare species complex</taxon>
    </lineage>
</organism>
<reference evidence="2 3" key="1">
    <citation type="submission" date="2018-12" db="EMBL/GenBank/DDBJ databases">
        <title>Genome sequence and assembly of Colletotrichum trifolii.</title>
        <authorList>
            <person name="Gan P."/>
            <person name="Shirasu K."/>
        </authorList>
    </citation>
    <scope>NUCLEOTIDE SEQUENCE [LARGE SCALE GENOMIC DNA]</scope>
    <source>
        <strain evidence="2 3">543-2</strain>
    </source>
</reference>
<evidence type="ECO:0000313" key="3">
    <source>
        <dbReference type="Proteomes" id="UP000295703"/>
    </source>
</evidence>
<proteinExistence type="predicted"/>
<accession>A0A4R8QPG5</accession>
<sequence length="70" mass="7259">MKFSLVTVITLVGAATAASVDTTLFKRQCIANGGQCGTSISETTKPCCGGLICRNQNAPNLNLCQPPRSS</sequence>
<name>A0A4R8QPG5_COLTR</name>
<feature type="signal peptide" evidence="1">
    <location>
        <begin position="1"/>
        <end position="17"/>
    </location>
</feature>
<dbReference type="AlphaFoldDB" id="A0A4R8QPG5"/>
<gene>
    <name evidence="2" type="ORF">CTRI78_v010676</name>
</gene>